<evidence type="ECO:0000313" key="3">
    <source>
        <dbReference type="Proteomes" id="UP001315278"/>
    </source>
</evidence>
<keyword evidence="1" id="KW-0732">Signal</keyword>
<accession>A0ABS5FZ36</accession>
<dbReference type="Proteomes" id="UP001315278">
    <property type="component" value="Unassembled WGS sequence"/>
</dbReference>
<evidence type="ECO:0000313" key="2">
    <source>
        <dbReference type="EMBL" id="MBR0801849.1"/>
    </source>
</evidence>
<protein>
    <recommendedName>
        <fullName evidence="4">DUF992 domain-containing protein</fullName>
    </recommendedName>
</protein>
<dbReference type="EMBL" id="JAFCJH010000118">
    <property type="protein sequence ID" value="MBR0801849.1"/>
    <property type="molecule type" value="Genomic_DNA"/>
</dbReference>
<sequence length="160" mass="16594">MKLRVSLCVVSFLSSTGLAIAEPIGRYECSIVGQVNQQPIGDKEGHRLVDLLSSCVGVDGLFKGATYSASSVSEWDGMKGTYVGGTGVVRSPGGLAVNQITEGVGSVVMKDGKPAGSEGSGKGLFKFASGTLAALSGKSVRWEARPIGFNRYSLEVTTDE</sequence>
<dbReference type="RefSeq" id="WP_212495740.1">
    <property type="nucleotide sequence ID" value="NZ_JAFCJH010000118.1"/>
</dbReference>
<name>A0ABS5FZ36_9BRAD</name>
<organism evidence="2 3">
    <name type="scientific">Bradyrhizobium jicamae</name>
    <dbReference type="NCBI Taxonomy" id="280332"/>
    <lineage>
        <taxon>Bacteria</taxon>
        <taxon>Pseudomonadati</taxon>
        <taxon>Pseudomonadota</taxon>
        <taxon>Alphaproteobacteria</taxon>
        <taxon>Hyphomicrobiales</taxon>
        <taxon>Nitrobacteraceae</taxon>
        <taxon>Bradyrhizobium</taxon>
    </lineage>
</organism>
<gene>
    <name evidence="2" type="ORF">JQ615_41710</name>
</gene>
<comment type="caution">
    <text evidence="2">The sequence shown here is derived from an EMBL/GenBank/DDBJ whole genome shotgun (WGS) entry which is preliminary data.</text>
</comment>
<evidence type="ECO:0008006" key="4">
    <source>
        <dbReference type="Google" id="ProtNLM"/>
    </source>
</evidence>
<evidence type="ECO:0000256" key="1">
    <source>
        <dbReference type="SAM" id="SignalP"/>
    </source>
</evidence>
<reference evidence="3" key="1">
    <citation type="journal article" date="2021" name="ISME J.">
        <title>Evolutionary origin and ecological implication of a unique nif island in free-living Bradyrhizobium lineages.</title>
        <authorList>
            <person name="Tao J."/>
        </authorList>
    </citation>
    <scope>NUCLEOTIDE SEQUENCE [LARGE SCALE GENOMIC DNA]</scope>
    <source>
        <strain evidence="3">SZCCT0434</strain>
    </source>
</reference>
<feature type="signal peptide" evidence="1">
    <location>
        <begin position="1"/>
        <end position="21"/>
    </location>
</feature>
<proteinExistence type="predicted"/>
<keyword evidence="3" id="KW-1185">Reference proteome</keyword>
<feature type="chain" id="PRO_5045836983" description="DUF992 domain-containing protein" evidence="1">
    <location>
        <begin position="22"/>
        <end position="160"/>
    </location>
</feature>